<dbReference type="RefSeq" id="WP_031574295.1">
    <property type="nucleotide sequence ID" value="NZ_FNDZ01000001.1"/>
</dbReference>
<dbReference type="Proteomes" id="UP000183255">
    <property type="component" value="Unassembled WGS sequence"/>
</dbReference>
<protein>
    <submittedName>
        <fullName evidence="1">Uncharacterized protein</fullName>
    </submittedName>
</protein>
<gene>
    <name evidence="1" type="ORF">SAMN05421804_101777</name>
</gene>
<evidence type="ECO:0000313" key="1">
    <source>
        <dbReference type="EMBL" id="SDI14171.1"/>
    </source>
</evidence>
<proteinExistence type="predicted"/>
<accession>A0A1G8I5Z1</accession>
<organism evidence="1 2">
    <name type="scientific">Proteiniclasticum ruminis</name>
    <dbReference type="NCBI Taxonomy" id="398199"/>
    <lineage>
        <taxon>Bacteria</taxon>
        <taxon>Bacillati</taxon>
        <taxon>Bacillota</taxon>
        <taxon>Clostridia</taxon>
        <taxon>Eubacteriales</taxon>
        <taxon>Clostridiaceae</taxon>
        <taxon>Proteiniclasticum</taxon>
    </lineage>
</organism>
<name>A0A1G8I5Z1_9CLOT</name>
<dbReference type="AlphaFoldDB" id="A0A1G8I5Z1"/>
<dbReference type="EMBL" id="FNDZ01000001">
    <property type="protein sequence ID" value="SDI14171.1"/>
    <property type="molecule type" value="Genomic_DNA"/>
</dbReference>
<sequence length="634" mass="73194">MSVVKNTTQECFKILGYVSLENLTIKPPQKDAIFGKLRKKSSYRKNGQELINEWLFDELADLIGNKGYSFQHGKFKNNDSNFTSDQFLCGNVVFVDIDEHNYEVEDIIRMSAPFYPSIIYHTLSSGINKETNLHDPSIKRYRVMWLLGSTIEEDTYKKITTFFINRLNADSNCKDIARMLLGGKNLCYAKENIIDINKILLSNDYIDFFDARKNTSKNSRRTKRDSSRFLADNPNIYPSTNPYTFDSIIEQIKTLAIKNKPDFLTEITSFEWINSLPLNQILGQPVNVAFNCIMPNHIDSNPSAGILFNEKRQQVYYCNSCPSPNMKHAKSVLGTLEALTGMNVICLQKGILNELDIPYLTEHKQRGLATIKSNKALIDVAITDKKFSKLEKKGLFKAYILFLEYIKSHLPAIPIVSNDIEIFASYGHIAQFIRKEFTPTKTFQSVKKNIYDKTNILNSYGFIEKIDYDDLPKEWLSKTNEYQSKHKPYKKITYWRVPKLTIEDLIRSVEMIDLEKNCGYKMSDMSINKVAGLHGQDLAHKVYNQQSINHTTFKSYENKVMKVVQAIIHAQSYYTRKMVQDNCDLKIREVNNFLPSITKKLGYKEVTINNEIRGKYSISYSDLNKGSKLFIKNE</sequence>
<reference evidence="1 2" key="1">
    <citation type="submission" date="2016-10" db="EMBL/GenBank/DDBJ databases">
        <authorList>
            <person name="de Groot N.N."/>
        </authorList>
    </citation>
    <scope>NUCLEOTIDE SEQUENCE [LARGE SCALE GENOMIC DNA]</scope>
    <source>
        <strain evidence="1 2">CGMCC 1.5058</strain>
    </source>
</reference>
<evidence type="ECO:0000313" key="2">
    <source>
        <dbReference type="Proteomes" id="UP000183255"/>
    </source>
</evidence>